<reference evidence="1 2" key="1">
    <citation type="submission" date="2016-09" db="EMBL/GenBank/DDBJ databases">
        <authorList>
            <person name="Capua I."/>
            <person name="De Benedictis P."/>
            <person name="Joannis T."/>
            <person name="Lombin L.H."/>
            <person name="Cattoli G."/>
        </authorList>
    </citation>
    <scope>NUCLEOTIDE SEQUENCE [LARGE SCALE GENOMIC DNA]</scope>
    <source>
        <strain evidence="1 2">LMG 25899</strain>
    </source>
</reference>
<name>A0A1E5L2H6_9ENTE</name>
<dbReference type="Proteomes" id="UP000095256">
    <property type="component" value="Unassembled WGS sequence"/>
</dbReference>
<sequence>MNIEYGIFDAKGFTKHPTIGFDKEYIALEDLLNVDHLSITLDDILRDIKLVEDKHSLIQKIGSERSLAEITENQVTIYDLFEDMVDEEDVYPLVILSLEQFKTIVLNWKQKREELIKLIDND</sequence>
<dbReference type="EMBL" id="MIEK01000001">
    <property type="protein sequence ID" value="OEH84119.1"/>
    <property type="molecule type" value="Genomic_DNA"/>
</dbReference>
<dbReference type="OrthoDB" id="2882689at2"/>
<evidence type="ECO:0000313" key="2">
    <source>
        <dbReference type="Proteomes" id="UP000095256"/>
    </source>
</evidence>
<proteinExistence type="predicted"/>
<dbReference type="RefSeq" id="WP_069697126.1">
    <property type="nucleotide sequence ID" value="NZ_JAGGMA010000003.1"/>
</dbReference>
<accession>A0A1E5L2H6</accession>
<dbReference type="AlphaFoldDB" id="A0A1E5L2H6"/>
<protein>
    <submittedName>
        <fullName evidence="1">Uncharacterized protein</fullName>
    </submittedName>
</protein>
<organism evidence="1 2">
    <name type="scientific">Enterococcus rivorum</name>
    <dbReference type="NCBI Taxonomy" id="762845"/>
    <lineage>
        <taxon>Bacteria</taxon>
        <taxon>Bacillati</taxon>
        <taxon>Bacillota</taxon>
        <taxon>Bacilli</taxon>
        <taxon>Lactobacillales</taxon>
        <taxon>Enterococcaceae</taxon>
        <taxon>Enterococcus</taxon>
    </lineage>
</organism>
<dbReference type="STRING" id="762845.BCR26_01220"/>
<keyword evidence="2" id="KW-1185">Reference proteome</keyword>
<evidence type="ECO:0000313" key="1">
    <source>
        <dbReference type="EMBL" id="OEH84119.1"/>
    </source>
</evidence>
<comment type="caution">
    <text evidence="1">The sequence shown here is derived from an EMBL/GenBank/DDBJ whole genome shotgun (WGS) entry which is preliminary data.</text>
</comment>
<gene>
    <name evidence="1" type="ORF">BCR26_01220</name>
</gene>